<accession>A0ABT1RRQ3</accession>
<proteinExistence type="predicted"/>
<dbReference type="EMBL" id="JANFXK010000017">
    <property type="protein sequence ID" value="MCQ4637874.1"/>
    <property type="molecule type" value="Genomic_DNA"/>
</dbReference>
<dbReference type="InterPro" id="IPR036812">
    <property type="entry name" value="NAD(P)_OxRdtase_dom_sf"/>
</dbReference>
<dbReference type="RefSeq" id="WP_256133054.1">
    <property type="nucleotide sequence ID" value="NZ_JANFXK010000017.1"/>
</dbReference>
<reference evidence="5 6" key="1">
    <citation type="submission" date="2022-06" db="EMBL/GenBank/DDBJ databases">
        <title>Isolation of gut microbiota from human fecal samples.</title>
        <authorList>
            <person name="Pamer E.G."/>
            <person name="Barat B."/>
            <person name="Waligurski E."/>
            <person name="Medina S."/>
            <person name="Paddock L."/>
            <person name="Mostad J."/>
        </authorList>
    </citation>
    <scope>NUCLEOTIDE SEQUENCE [LARGE SCALE GENOMIC DNA]</scope>
    <source>
        <strain evidence="5 6">SL.3.17</strain>
    </source>
</reference>
<dbReference type="SUPFAM" id="SSF51430">
    <property type="entry name" value="NAD(P)-linked oxidoreductase"/>
    <property type="match status" value="1"/>
</dbReference>
<evidence type="ECO:0000313" key="5">
    <source>
        <dbReference type="EMBL" id="MCQ4637874.1"/>
    </source>
</evidence>
<dbReference type="InterPro" id="IPR009051">
    <property type="entry name" value="Helical_ferredxn"/>
</dbReference>
<dbReference type="Proteomes" id="UP001524502">
    <property type="component" value="Unassembled WGS sequence"/>
</dbReference>
<evidence type="ECO:0000256" key="2">
    <source>
        <dbReference type="ARBA" id="ARBA00023004"/>
    </source>
</evidence>
<feature type="domain" description="4Fe-4S ferredoxin-type" evidence="4">
    <location>
        <begin position="331"/>
        <end position="359"/>
    </location>
</feature>
<dbReference type="PANTHER" id="PTHR43312:SF2">
    <property type="entry name" value="OXIDOREDUCTASE"/>
    <property type="match status" value="1"/>
</dbReference>
<dbReference type="Gene3D" id="1.10.1060.10">
    <property type="entry name" value="Alpha-helical ferredoxin"/>
    <property type="match status" value="1"/>
</dbReference>
<gene>
    <name evidence="5" type="ORF">NE619_14155</name>
</gene>
<comment type="caution">
    <text evidence="5">The sequence shown here is derived from an EMBL/GenBank/DDBJ whole genome shotgun (WGS) entry which is preliminary data.</text>
</comment>
<dbReference type="PROSITE" id="PS00198">
    <property type="entry name" value="4FE4S_FER_1"/>
    <property type="match status" value="1"/>
</dbReference>
<protein>
    <submittedName>
        <fullName evidence="5">Aldo/keto reductase</fullName>
    </submittedName>
</protein>
<dbReference type="Gene3D" id="3.20.20.100">
    <property type="entry name" value="NADP-dependent oxidoreductase domain"/>
    <property type="match status" value="1"/>
</dbReference>
<evidence type="ECO:0000256" key="1">
    <source>
        <dbReference type="ARBA" id="ARBA00022723"/>
    </source>
</evidence>
<sequence length="371" mass="41861">MYFKPFKDLSISALGMGCLRFPTEKGVPDRIDRAEAQKLVDLAMEAGINLFDTAYTYQDGDSERALGETLAGYPRNSYYLATKFYAAASSDIEGVFEEQLRRCRTDYFDFYLLHGMDETYISDYMDPAKDYLGFLQRQKEAGCIRYLGFSSHAAPETLARFLEWFDGFDMALIQLNYLDYVMLEAKEQYELLTEHGIPVWVMEPVKGGRLATLNEEAAAILREAAPERSLSSWAFRFLMGLPNVQTVLSGMSSVEQLLDNIKTFAKPEPLNEKEKKALERARDIFMEDLGVPCSGCRYCCASCPKELDIPLLIKGYNEQRISGETWRIAELASAKGADQCLGCGACLTHCPQKINIPEVMETMAFLKGEED</sequence>
<dbReference type="Pfam" id="PF13187">
    <property type="entry name" value="Fer4_9"/>
    <property type="match status" value="1"/>
</dbReference>
<dbReference type="InterPro" id="IPR023210">
    <property type="entry name" value="NADP_OxRdtase_dom"/>
</dbReference>
<evidence type="ECO:0000259" key="4">
    <source>
        <dbReference type="PROSITE" id="PS51379"/>
    </source>
</evidence>
<dbReference type="InterPro" id="IPR053135">
    <property type="entry name" value="AKR2_Oxidoreductase"/>
</dbReference>
<dbReference type="PROSITE" id="PS51379">
    <property type="entry name" value="4FE4S_FER_2"/>
    <property type="match status" value="1"/>
</dbReference>
<dbReference type="CDD" id="cd19096">
    <property type="entry name" value="AKR_Fe-S_oxidoreductase"/>
    <property type="match status" value="1"/>
</dbReference>
<keyword evidence="3" id="KW-0411">Iron-sulfur</keyword>
<dbReference type="SUPFAM" id="SSF46548">
    <property type="entry name" value="alpha-helical ferredoxin"/>
    <property type="match status" value="1"/>
</dbReference>
<keyword evidence="1" id="KW-0479">Metal-binding</keyword>
<evidence type="ECO:0000256" key="3">
    <source>
        <dbReference type="ARBA" id="ARBA00023014"/>
    </source>
</evidence>
<dbReference type="InterPro" id="IPR017896">
    <property type="entry name" value="4Fe4S_Fe-S-bd"/>
</dbReference>
<keyword evidence="6" id="KW-1185">Reference proteome</keyword>
<keyword evidence="2" id="KW-0408">Iron</keyword>
<organism evidence="5 6">
    <name type="scientific">Anaerovorax odorimutans</name>
    <dbReference type="NCBI Taxonomy" id="109327"/>
    <lineage>
        <taxon>Bacteria</taxon>
        <taxon>Bacillati</taxon>
        <taxon>Bacillota</taxon>
        <taxon>Clostridia</taxon>
        <taxon>Peptostreptococcales</taxon>
        <taxon>Anaerovoracaceae</taxon>
        <taxon>Anaerovorax</taxon>
    </lineage>
</organism>
<dbReference type="InterPro" id="IPR017900">
    <property type="entry name" value="4Fe4S_Fe_S_CS"/>
</dbReference>
<name>A0ABT1RRQ3_9FIRM</name>
<dbReference type="PANTHER" id="PTHR43312">
    <property type="entry name" value="D-THREO-ALDOSE 1-DEHYDROGENASE"/>
    <property type="match status" value="1"/>
</dbReference>
<dbReference type="Pfam" id="PF00248">
    <property type="entry name" value="Aldo_ket_red"/>
    <property type="match status" value="1"/>
</dbReference>
<evidence type="ECO:0000313" key="6">
    <source>
        <dbReference type="Proteomes" id="UP001524502"/>
    </source>
</evidence>